<dbReference type="Gene3D" id="3.20.80.10">
    <property type="entry name" value="Regulatory factor, effector binding domain"/>
    <property type="match status" value="1"/>
</dbReference>
<dbReference type="PIRSF" id="PIRSF031644">
    <property type="entry name" value="UCP031644"/>
    <property type="match status" value="1"/>
</dbReference>
<reference evidence="2" key="1">
    <citation type="submission" date="2022-04" db="EMBL/GenBank/DDBJ databases">
        <authorList>
            <person name="Ren T."/>
        </authorList>
    </citation>
    <scope>NUCLEOTIDE SEQUENCE</scope>
    <source>
        <strain evidence="2">F63249</strain>
    </source>
</reference>
<organism evidence="2 3">
    <name type="scientific">Psychroserpens algicola</name>
    <dbReference type="NCBI Taxonomy" id="1719034"/>
    <lineage>
        <taxon>Bacteria</taxon>
        <taxon>Pseudomonadati</taxon>
        <taxon>Bacteroidota</taxon>
        <taxon>Flavobacteriia</taxon>
        <taxon>Flavobacteriales</taxon>
        <taxon>Flavobacteriaceae</taxon>
        <taxon>Psychroserpens</taxon>
    </lineage>
</organism>
<evidence type="ECO:0000313" key="2">
    <source>
        <dbReference type="EMBL" id="MCK8480054.1"/>
    </source>
</evidence>
<dbReference type="InterPro" id="IPR029442">
    <property type="entry name" value="GyrI-like"/>
</dbReference>
<keyword evidence="3" id="KW-1185">Reference proteome</keyword>
<proteinExistence type="predicted"/>
<dbReference type="InterPro" id="IPR008319">
    <property type="entry name" value="GyrI-like_CCH_Lin2189-like"/>
</dbReference>
<feature type="domain" description="GyrI-like small molecule binding" evidence="1">
    <location>
        <begin position="18"/>
        <end position="204"/>
    </location>
</feature>
<dbReference type="Pfam" id="PF06445">
    <property type="entry name" value="GyrI-like"/>
    <property type="match status" value="1"/>
</dbReference>
<dbReference type="InterPro" id="IPR011256">
    <property type="entry name" value="Reg_factor_effector_dom_sf"/>
</dbReference>
<name>A0ABT0H7M5_9FLAO</name>
<dbReference type="RefSeq" id="WP_248412234.1">
    <property type="nucleotide sequence ID" value="NZ_JALPQF010000004.1"/>
</dbReference>
<protein>
    <submittedName>
        <fullName evidence="2">GyrI-like domain-containing protein</fullName>
    </submittedName>
</protein>
<evidence type="ECO:0000259" key="1">
    <source>
        <dbReference type="Pfam" id="PF06445"/>
    </source>
</evidence>
<evidence type="ECO:0000313" key="3">
    <source>
        <dbReference type="Proteomes" id="UP001203687"/>
    </source>
</evidence>
<accession>A0ABT0H7M5</accession>
<dbReference type="SUPFAM" id="SSF55136">
    <property type="entry name" value="Probable bacterial effector-binding domain"/>
    <property type="match status" value="1"/>
</dbReference>
<dbReference type="Proteomes" id="UP001203687">
    <property type="component" value="Unassembled WGS sequence"/>
</dbReference>
<gene>
    <name evidence="2" type="ORF">MUY34_05435</name>
</gene>
<dbReference type="EMBL" id="JALPQF010000004">
    <property type="protein sequence ID" value="MCK8480054.1"/>
    <property type="molecule type" value="Genomic_DNA"/>
</dbReference>
<comment type="caution">
    <text evidence="2">The sequence shown here is derived from an EMBL/GenBank/DDBJ whole genome shotgun (WGS) entry which is preliminary data.</text>
</comment>
<sequence>MKHEWRKTEKNIYLPKSKPEVIDVPDFKFVTISGEGNPNTDHFKKHIEALYSLAYAIKMNLKTLQTQPKGYTDYTVYPLEGVWDINDEAKKHYNGQLNKDDLVFTLMIRQPDFVNDTFFSKMLEVTKKKKPNPLLDQVKFETISEGKCIQMMHIGSYDDEPASFQIMEAFAEVHKLSRLSKIHREIYISDFRKVAPEKLKTVLRFQLTTE</sequence>